<dbReference type="EMBL" id="JADOBH010000005">
    <property type="protein sequence ID" value="MBF7957860.1"/>
    <property type="molecule type" value="Genomic_DNA"/>
</dbReference>
<dbReference type="Proteomes" id="UP000600307">
    <property type="component" value="Unassembled WGS sequence"/>
</dbReference>
<organism evidence="1 2">
    <name type="scientific">Rahnella victoriana</name>
    <dbReference type="NCBI Taxonomy" id="1510570"/>
    <lineage>
        <taxon>Bacteria</taxon>
        <taxon>Pseudomonadati</taxon>
        <taxon>Pseudomonadota</taxon>
        <taxon>Gammaproteobacteria</taxon>
        <taxon>Enterobacterales</taxon>
        <taxon>Yersiniaceae</taxon>
        <taxon>Rahnella</taxon>
    </lineage>
</organism>
<keyword evidence="2" id="KW-1185">Reference proteome</keyword>
<comment type="caution">
    <text evidence="1">The sequence shown here is derived from an EMBL/GenBank/DDBJ whole genome shotgun (WGS) entry which is preliminary data.</text>
</comment>
<evidence type="ECO:0000313" key="2">
    <source>
        <dbReference type="Proteomes" id="UP000600307"/>
    </source>
</evidence>
<dbReference type="RefSeq" id="WP_195817926.1">
    <property type="nucleotide sequence ID" value="NZ_JADOBH010000005.1"/>
</dbReference>
<proteinExistence type="predicted"/>
<accession>A0ABS0DVE0</accession>
<name>A0ABS0DVE0_9GAMM</name>
<reference evidence="1 2" key="1">
    <citation type="submission" date="2020-11" db="EMBL/GenBank/DDBJ databases">
        <title>Taxonomic investigation of Rahnella spp.</title>
        <authorList>
            <person name="Lee S.D."/>
        </authorList>
    </citation>
    <scope>NUCLEOTIDE SEQUENCE [LARGE SCALE GENOMIC DNA]</scope>
    <source>
        <strain evidence="1 2">SAP-10</strain>
    </source>
</reference>
<gene>
    <name evidence="1" type="ORF">IV431_20070</name>
</gene>
<protein>
    <submittedName>
        <fullName evidence="1">Uncharacterized protein</fullName>
    </submittedName>
</protein>
<sequence>MALDADKMTAAGYYHHPDGNGVDWQRDLDMSGSVEDTLGVEGYVSGDFSRKLNALNGGLGMSLVFRPGSVSQTVDALAMARSVAQIHQQELFIAVDDAHKKQVALDEQLTHAQNQRLNAEISLRGK</sequence>
<evidence type="ECO:0000313" key="1">
    <source>
        <dbReference type="EMBL" id="MBF7957860.1"/>
    </source>
</evidence>